<dbReference type="RefSeq" id="WP_311332020.1">
    <property type="nucleotide sequence ID" value="NZ_JAVRHZ010000001.1"/>
</dbReference>
<keyword evidence="2" id="KW-1185">Reference proteome</keyword>
<dbReference type="SUPFAM" id="SSF88713">
    <property type="entry name" value="Glycoside hydrolase/deacetylase"/>
    <property type="match status" value="1"/>
</dbReference>
<dbReference type="CDD" id="cd10801">
    <property type="entry name" value="LamB_YcsF_like_1"/>
    <property type="match status" value="1"/>
</dbReference>
<dbReference type="InterPro" id="IPR005501">
    <property type="entry name" value="LamB/YcsF/PxpA-like"/>
</dbReference>
<dbReference type="Gene3D" id="3.20.20.370">
    <property type="entry name" value="Glycoside hydrolase/deacetylase"/>
    <property type="match status" value="1"/>
</dbReference>
<sequence length="244" mass="27233">MNKSISINADLGEGGVYDETLMPYINSCNIACGGHFGTKATIKKTLLFAKEYNVKSGAHPSFPDTDNFGRKVISITKQDLKTSILEQLLLFYKVCKDLEVEVNHVKPHGALYNYAAIDAPTADAIVEAILDSGKRPILYTLENTILHKKAENLMPIHFEAFIDRTYTDIGALVSRKEPHALITNPDKAWTQFYNMVVNKIIVSESGNKIPCNASTFCIHSDTENSVEILKYIVRKAEEHNITLQ</sequence>
<comment type="caution">
    <text evidence="1">The sequence shown here is derived from an EMBL/GenBank/DDBJ whole genome shotgun (WGS) entry which is preliminary data.</text>
</comment>
<dbReference type="Pfam" id="PF03746">
    <property type="entry name" value="LamB_YcsF"/>
    <property type="match status" value="1"/>
</dbReference>
<accession>A0ABU2YA52</accession>
<dbReference type="EMBL" id="JAVRHZ010000001">
    <property type="protein sequence ID" value="MDT0555068.1"/>
    <property type="molecule type" value="Genomic_DNA"/>
</dbReference>
<reference evidence="1 2" key="1">
    <citation type="submission" date="2023-09" db="EMBL/GenBank/DDBJ databases">
        <authorList>
            <person name="Rey-Velasco X."/>
        </authorList>
    </citation>
    <scope>NUCLEOTIDE SEQUENCE [LARGE SCALE GENOMIC DNA]</scope>
    <source>
        <strain evidence="1 2">W242</strain>
    </source>
</reference>
<dbReference type="InterPro" id="IPR011330">
    <property type="entry name" value="Glyco_hydro/deAcase_b/a-brl"/>
</dbReference>
<dbReference type="Proteomes" id="UP001254488">
    <property type="component" value="Unassembled WGS sequence"/>
</dbReference>
<dbReference type="PANTHER" id="PTHR30292">
    <property type="entry name" value="UNCHARACTERIZED PROTEIN YBGL-RELATED"/>
    <property type="match status" value="1"/>
</dbReference>
<evidence type="ECO:0000313" key="1">
    <source>
        <dbReference type="EMBL" id="MDT0555068.1"/>
    </source>
</evidence>
<dbReference type="PANTHER" id="PTHR30292:SF0">
    <property type="entry name" value="5-OXOPROLINASE SUBUNIT A"/>
    <property type="match status" value="1"/>
</dbReference>
<protein>
    <submittedName>
        <fullName evidence="1">LamB/YcsF family protein</fullName>
    </submittedName>
</protein>
<proteinExistence type="predicted"/>
<organism evidence="1 2">
    <name type="scientific">Patiriisocius hiemis</name>
    <dbReference type="NCBI Taxonomy" id="3075604"/>
    <lineage>
        <taxon>Bacteria</taxon>
        <taxon>Pseudomonadati</taxon>
        <taxon>Bacteroidota</taxon>
        <taxon>Flavobacteriia</taxon>
        <taxon>Flavobacteriales</taxon>
        <taxon>Flavobacteriaceae</taxon>
        <taxon>Patiriisocius</taxon>
    </lineage>
</organism>
<gene>
    <name evidence="1" type="ORF">RM538_03570</name>
</gene>
<name>A0ABU2YA52_9FLAO</name>
<evidence type="ECO:0000313" key="2">
    <source>
        <dbReference type="Proteomes" id="UP001254488"/>
    </source>
</evidence>